<evidence type="ECO:0000256" key="2">
    <source>
        <dbReference type="ARBA" id="ARBA00022475"/>
    </source>
</evidence>
<dbReference type="InterPro" id="IPR019264">
    <property type="entry name" value="DUF2179"/>
</dbReference>
<feature type="transmembrane region" description="Helical" evidence="6">
    <location>
        <begin position="162"/>
        <end position="182"/>
    </location>
</feature>
<dbReference type="GO" id="GO:0005886">
    <property type="term" value="C:plasma membrane"/>
    <property type="evidence" value="ECO:0007669"/>
    <property type="project" value="UniProtKB-SubCell"/>
</dbReference>
<evidence type="ECO:0000259" key="7">
    <source>
        <dbReference type="Pfam" id="PF10035"/>
    </source>
</evidence>
<reference evidence="8" key="1">
    <citation type="submission" date="2013-08" db="EMBL/GenBank/DDBJ databases">
        <title>Comparison of modified E. coli strains.</title>
        <authorList>
            <person name="Juergensen J."/>
            <person name="Bonge A."/>
            <person name="Streit W.R."/>
        </authorList>
    </citation>
    <scope>NUCLEOTIDE SEQUENCE</scope>
</reference>
<comment type="subcellular location">
    <subcellularLocation>
        <location evidence="1">Cell membrane</location>
        <topology evidence="1">Multi-pass membrane protein</topology>
    </subcellularLocation>
</comment>
<sequence length="296" mass="32747">MNKFSQRIEKRAFMILVKDYFFIFCGILLYSVGYNAFILPEKFVMGGVSGVASLLYYAFGLPPAFMIMLINAALLLIAFKALSKQFTIRTIVGVSMLSALVALFQWVFTVFPIITPGEDRFMHLVIGALMGGAGLGLVFAHNGSTGGTDIVVALINKHSNMSIGRALQLVDICVICSSYVLFQSVEVIVYGIVYTLIASYALDYVVNGSRQTVQFLIISKRYEIIADAINNDMQRGVTILNGEGWYSKKPVMVVMVLARKYESQYVFNIIKSIDPNAMVSQSFCQGVFGEGFDKIK</sequence>
<feature type="domain" description="DUF2179" evidence="7">
    <location>
        <begin position="235"/>
        <end position="289"/>
    </location>
</feature>
<proteinExistence type="predicted"/>
<dbReference type="PIRSF" id="PIRSF006483">
    <property type="entry name" value="Membrane_protein_YitT"/>
    <property type="match status" value="1"/>
</dbReference>
<dbReference type="CDD" id="cd16380">
    <property type="entry name" value="YitT_C"/>
    <property type="match status" value="1"/>
</dbReference>
<dbReference type="PANTHER" id="PTHR33545">
    <property type="entry name" value="UPF0750 MEMBRANE PROTEIN YITT-RELATED"/>
    <property type="match status" value="1"/>
</dbReference>
<dbReference type="InterPro" id="IPR015867">
    <property type="entry name" value="N-reg_PII/ATP_PRibTrfase_C"/>
</dbReference>
<evidence type="ECO:0000256" key="4">
    <source>
        <dbReference type="ARBA" id="ARBA00022989"/>
    </source>
</evidence>
<dbReference type="AlphaFoldDB" id="A0A0H3U8E9"/>
<dbReference type="Pfam" id="PF10035">
    <property type="entry name" value="DUF2179"/>
    <property type="match status" value="1"/>
</dbReference>
<feature type="transmembrane region" description="Helical" evidence="6">
    <location>
        <begin position="121"/>
        <end position="141"/>
    </location>
</feature>
<accession>A0A0H3U8E9</accession>
<dbReference type="InterPro" id="IPR051461">
    <property type="entry name" value="UPF0750_membrane"/>
</dbReference>
<dbReference type="PANTHER" id="PTHR33545:SF5">
    <property type="entry name" value="UPF0750 MEMBRANE PROTEIN YITT"/>
    <property type="match status" value="1"/>
</dbReference>
<evidence type="ECO:0000256" key="5">
    <source>
        <dbReference type="ARBA" id="ARBA00023136"/>
    </source>
</evidence>
<evidence type="ECO:0000256" key="6">
    <source>
        <dbReference type="SAM" id="Phobius"/>
    </source>
</evidence>
<feature type="transmembrane region" description="Helical" evidence="6">
    <location>
        <begin position="91"/>
        <end position="115"/>
    </location>
</feature>
<name>A0A0H3U8E9_9BACT</name>
<organism evidence="8">
    <name type="scientific">uncultured bacterium fosmid pJB154B8_contig I</name>
    <dbReference type="NCBI Taxonomy" id="1478049"/>
    <lineage>
        <taxon>Bacteria</taxon>
        <taxon>environmental samples</taxon>
    </lineage>
</organism>
<protein>
    <recommendedName>
        <fullName evidence="7">DUF2179 domain-containing protein</fullName>
    </recommendedName>
</protein>
<keyword evidence="3 6" id="KW-0812">Transmembrane</keyword>
<dbReference type="Gene3D" id="3.30.70.120">
    <property type="match status" value="1"/>
</dbReference>
<keyword evidence="5 6" id="KW-0472">Membrane</keyword>
<evidence type="ECO:0000256" key="1">
    <source>
        <dbReference type="ARBA" id="ARBA00004651"/>
    </source>
</evidence>
<feature type="transmembrane region" description="Helical" evidence="6">
    <location>
        <begin position="12"/>
        <end position="34"/>
    </location>
</feature>
<dbReference type="InterPro" id="IPR003740">
    <property type="entry name" value="YitT"/>
</dbReference>
<keyword evidence="2" id="KW-1003">Cell membrane</keyword>
<dbReference type="Pfam" id="PF02588">
    <property type="entry name" value="YitT_membrane"/>
    <property type="match status" value="1"/>
</dbReference>
<evidence type="ECO:0000313" key="8">
    <source>
        <dbReference type="EMBL" id="AIF26909.1"/>
    </source>
</evidence>
<evidence type="ECO:0000256" key="3">
    <source>
        <dbReference type="ARBA" id="ARBA00022692"/>
    </source>
</evidence>
<feature type="transmembrane region" description="Helical" evidence="6">
    <location>
        <begin position="188"/>
        <end position="206"/>
    </location>
</feature>
<feature type="transmembrane region" description="Helical" evidence="6">
    <location>
        <begin position="54"/>
        <end position="79"/>
    </location>
</feature>
<keyword evidence="4 6" id="KW-1133">Transmembrane helix</keyword>
<dbReference type="EMBL" id="KF540251">
    <property type="protein sequence ID" value="AIF26909.1"/>
    <property type="molecule type" value="Genomic_DNA"/>
</dbReference>